<accession>A0AAW1Y484</accession>
<dbReference type="PROSITE" id="PS50104">
    <property type="entry name" value="TIR"/>
    <property type="match status" value="1"/>
</dbReference>
<evidence type="ECO:0000313" key="2">
    <source>
        <dbReference type="EMBL" id="KAK9942557.1"/>
    </source>
</evidence>
<reference evidence="2 3" key="1">
    <citation type="journal article" date="2023" name="G3 (Bethesda)">
        <title>A chromosome-length genome assembly and annotation of blackberry (Rubus argutus, cv. 'Hillquist').</title>
        <authorList>
            <person name="Bruna T."/>
            <person name="Aryal R."/>
            <person name="Dudchenko O."/>
            <person name="Sargent D.J."/>
            <person name="Mead D."/>
            <person name="Buti M."/>
            <person name="Cavallini A."/>
            <person name="Hytonen T."/>
            <person name="Andres J."/>
            <person name="Pham M."/>
            <person name="Weisz D."/>
            <person name="Mascagni F."/>
            <person name="Usai G."/>
            <person name="Natali L."/>
            <person name="Bassil N."/>
            <person name="Fernandez G.E."/>
            <person name="Lomsadze A."/>
            <person name="Armour M."/>
            <person name="Olukolu B."/>
            <person name="Poorten T."/>
            <person name="Britton C."/>
            <person name="Davik J."/>
            <person name="Ashrafi H."/>
            <person name="Aiden E.L."/>
            <person name="Borodovsky M."/>
            <person name="Worthington M."/>
        </authorList>
    </citation>
    <scope>NUCLEOTIDE SEQUENCE [LARGE SCALE GENOMIC DNA]</scope>
    <source>
        <strain evidence="2">PI 553951</strain>
    </source>
</reference>
<dbReference type="InterPro" id="IPR035897">
    <property type="entry name" value="Toll_tir_struct_dom_sf"/>
</dbReference>
<dbReference type="GO" id="GO:0007165">
    <property type="term" value="P:signal transduction"/>
    <property type="evidence" value="ECO:0007669"/>
    <property type="project" value="InterPro"/>
</dbReference>
<dbReference type="PANTHER" id="PTHR11017">
    <property type="entry name" value="LEUCINE-RICH REPEAT-CONTAINING PROTEIN"/>
    <property type="match status" value="1"/>
</dbReference>
<dbReference type="Pfam" id="PF01582">
    <property type="entry name" value="TIR"/>
    <property type="match status" value="1"/>
</dbReference>
<gene>
    <name evidence="2" type="ORF">M0R45_008215</name>
</gene>
<proteinExistence type="predicted"/>
<keyword evidence="3" id="KW-1185">Reference proteome</keyword>
<comment type="caution">
    <text evidence="2">The sequence shown here is derived from an EMBL/GenBank/DDBJ whole genome shotgun (WGS) entry which is preliminary data.</text>
</comment>
<name>A0AAW1Y484_RUBAR</name>
<dbReference type="SUPFAM" id="SSF52200">
    <property type="entry name" value="Toll/Interleukin receptor TIR domain"/>
    <property type="match status" value="1"/>
</dbReference>
<dbReference type="EMBL" id="JBEDUW010000002">
    <property type="protein sequence ID" value="KAK9942557.1"/>
    <property type="molecule type" value="Genomic_DNA"/>
</dbReference>
<dbReference type="PANTHER" id="PTHR11017:SF570">
    <property type="entry name" value="DISEASE RESISTANCE PROTEIN (TIR-NBS CLASS)-RELATED"/>
    <property type="match status" value="1"/>
</dbReference>
<dbReference type="GO" id="GO:0006952">
    <property type="term" value="P:defense response"/>
    <property type="evidence" value="ECO:0007669"/>
    <property type="project" value="InterPro"/>
</dbReference>
<protein>
    <recommendedName>
        <fullName evidence="1">TIR domain-containing protein</fullName>
    </recommendedName>
</protein>
<feature type="domain" description="TIR" evidence="1">
    <location>
        <begin position="1"/>
        <end position="80"/>
    </location>
</feature>
<evidence type="ECO:0000313" key="3">
    <source>
        <dbReference type="Proteomes" id="UP001457282"/>
    </source>
</evidence>
<dbReference type="Proteomes" id="UP001457282">
    <property type="component" value="Unassembled WGS sequence"/>
</dbReference>
<dbReference type="AlphaFoldDB" id="A0AAW1Y484"/>
<sequence length="111" mass="13126">MGQIVVPIFYHVDPSEVRTQTGSFAEAFDAHEERFKNNLGKVQSWRTSLTQVANLSGFHLQDRYESDFIQEIIEKILSDWIRTLPMSPKTLWELDLVSRNDEDMFTYRKRE</sequence>
<dbReference type="Gene3D" id="3.40.50.10140">
    <property type="entry name" value="Toll/interleukin-1 receptor homology (TIR) domain"/>
    <property type="match status" value="1"/>
</dbReference>
<dbReference type="InterPro" id="IPR000157">
    <property type="entry name" value="TIR_dom"/>
</dbReference>
<dbReference type="InterPro" id="IPR044974">
    <property type="entry name" value="Disease_R_plants"/>
</dbReference>
<organism evidence="2 3">
    <name type="scientific">Rubus argutus</name>
    <name type="common">Southern blackberry</name>
    <dbReference type="NCBI Taxonomy" id="59490"/>
    <lineage>
        <taxon>Eukaryota</taxon>
        <taxon>Viridiplantae</taxon>
        <taxon>Streptophyta</taxon>
        <taxon>Embryophyta</taxon>
        <taxon>Tracheophyta</taxon>
        <taxon>Spermatophyta</taxon>
        <taxon>Magnoliopsida</taxon>
        <taxon>eudicotyledons</taxon>
        <taxon>Gunneridae</taxon>
        <taxon>Pentapetalae</taxon>
        <taxon>rosids</taxon>
        <taxon>fabids</taxon>
        <taxon>Rosales</taxon>
        <taxon>Rosaceae</taxon>
        <taxon>Rosoideae</taxon>
        <taxon>Rosoideae incertae sedis</taxon>
        <taxon>Rubus</taxon>
    </lineage>
</organism>
<evidence type="ECO:0000259" key="1">
    <source>
        <dbReference type="PROSITE" id="PS50104"/>
    </source>
</evidence>